<evidence type="ECO:0000313" key="1">
    <source>
        <dbReference type="EMBL" id="KAJ2975151.1"/>
    </source>
</evidence>
<organism evidence="1 2">
    <name type="scientific">Xylaria curta</name>
    <dbReference type="NCBI Taxonomy" id="42375"/>
    <lineage>
        <taxon>Eukaryota</taxon>
        <taxon>Fungi</taxon>
        <taxon>Dikarya</taxon>
        <taxon>Ascomycota</taxon>
        <taxon>Pezizomycotina</taxon>
        <taxon>Sordariomycetes</taxon>
        <taxon>Xylariomycetidae</taxon>
        <taxon>Xylariales</taxon>
        <taxon>Xylariaceae</taxon>
        <taxon>Xylaria</taxon>
    </lineage>
</organism>
<accession>A0ACC1N8F1</accession>
<sequence length="184" mass="20712">MSTPKDRLYVALFIKEGEPEMPGGEDRYRWALIVGPKNESDEGAEGVRFCIKEMIKTTEGGDRHSTWMFEERLVKACPSHMLLTRVVIGEIEDSSHLQDILKSIPAHQDIPGWNSVEWVKQAIEMVLLDGKALGASAGHWVAIRDTVMSYINIKKATNRFNGKGDFDMSKVATYDMLEGKEEIP</sequence>
<dbReference type="EMBL" id="JAPDGR010002577">
    <property type="protein sequence ID" value="KAJ2975151.1"/>
    <property type="molecule type" value="Genomic_DNA"/>
</dbReference>
<protein>
    <submittedName>
        <fullName evidence="1">Uncharacterized protein</fullName>
    </submittedName>
</protein>
<keyword evidence="2" id="KW-1185">Reference proteome</keyword>
<dbReference type="Proteomes" id="UP001143856">
    <property type="component" value="Unassembled WGS sequence"/>
</dbReference>
<name>A0ACC1N8F1_9PEZI</name>
<reference evidence="1" key="1">
    <citation type="submission" date="2022-10" db="EMBL/GenBank/DDBJ databases">
        <title>Genome Sequence of Xylaria curta.</title>
        <authorList>
            <person name="Buettner E."/>
        </authorList>
    </citation>
    <scope>NUCLEOTIDE SEQUENCE</scope>
    <source>
        <strain evidence="1">Babe10</strain>
    </source>
</reference>
<proteinExistence type="predicted"/>
<evidence type="ECO:0000313" key="2">
    <source>
        <dbReference type="Proteomes" id="UP001143856"/>
    </source>
</evidence>
<gene>
    <name evidence="1" type="ORF">NUW58_g8439</name>
</gene>
<comment type="caution">
    <text evidence="1">The sequence shown here is derived from an EMBL/GenBank/DDBJ whole genome shotgun (WGS) entry which is preliminary data.</text>
</comment>